<dbReference type="Proteomes" id="UP000253490">
    <property type="component" value="Unassembled WGS sequence"/>
</dbReference>
<evidence type="ECO:0000256" key="5">
    <source>
        <dbReference type="ARBA" id="ARBA00022643"/>
    </source>
</evidence>
<evidence type="ECO:0000256" key="9">
    <source>
        <dbReference type="ARBA" id="ARBA00023014"/>
    </source>
</evidence>
<dbReference type="PANTHER" id="PTHR42917:SF2">
    <property type="entry name" value="2,4-DIENOYL-COA REDUCTASE [(2E)-ENOYL-COA-PRODUCING]"/>
    <property type="match status" value="1"/>
</dbReference>
<evidence type="ECO:0000259" key="11">
    <source>
        <dbReference type="Pfam" id="PF07992"/>
    </source>
</evidence>
<feature type="domain" description="NADH:flavin oxidoreductase/NADH oxidase N-terminal" evidence="10">
    <location>
        <begin position="3"/>
        <end position="333"/>
    </location>
</feature>
<evidence type="ECO:0000256" key="3">
    <source>
        <dbReference type="ARBA" id="ARBA00011048"/>
    </source>
</evidence>
<dbReference type="OrthoDB" id="9772736at2"/>
<keyword evidence="4" id="KW-0285">Flavoprotein</keyword>
<dbReference type="InterPro" id="IPR036188">
    <property type="entry name" value="FAD/NAD-bd_sf"/>
</dbReference>
<dbReference type="GO" id="GO:0016491">
    <property type="term" value="F:oxidoreductase activity"/>
    <property type="evidence" value="ECO:0007669"/>
    <property type="project" value="UniProtKB-KW"/>
</dbReference>
<comment type="similarity">
    <text evidence="3">In the N-terminal section; belongs to the NADH:flavin oxidoreductase/NADH oxidase family.</text>
</comment>
<dbReference type="GO" id="GO:0051536">
    <property type="term" value="F:iron-sulfur cluster binding"/>
    <property type="evidence" value="ECO:0007669"/>
    <property type="project" value="UniProtKB-KW"/>
</dbReference>
<reference evidence="12 13" key="1">
    <citation type="submission" date="2018-06" db="EMBL/GenBank/DDBJ databases">
        <title>Genomic Encyclopedia of Type Strains, Phase IV (KMG-IV): sequencing the most valuable type-strain genomes for metagenomic binning, comparative biology and taxonomic classification.</title>
        <authorList>
            <person name="Goeker M."/>
        </authorList>
    </citation>
    <scope>NUCLEOTIDE SEQUENCE [LARGE SCALE GENOMIC DNA]</scope>
    <source>
        <strain evidence="12 13">DSM 22112</strain>
    </source>
</reference>
<dbReference type="InterPro" id="IPR001155">
    <property type="entry name" value="OxRdtase_FMN_N"/>
</dbReference>
<dbReference type="SUPFAM" id="SSF51905">
    <property type="entry name" value="FAD/NAD(P)-binding domain"/>
    <property type="match status" value="1"/>
</dbReference>
<name>A0A366I245_9FIRM</name>
<feature type="domain" description="FAD/NAD(P)-binding" evidence="11">
    <location>
        <begin position="381"/>
        <end position="609"/>
    </location>
</feature>
<comment type="cofactor">
    <cofactor evidence="2">
        <name>[4Fe-4S] cluster</name>
        <dbReference type="ChEBI" id="CHEBI:49883"/>
    </cofactor>
</comment>
<evidence type="ECO:0000313" key="12">
    <source>
        <dbReference type="EMBL" id="RBP59716.1"/>
    </source>
</evidence>
<dbReference type="GO" id="GO:0046872">
    <property type="term" value="F:metal ion binding"/>
    <property type="evidence" value="ECO:0007669"/>
    <property type="project" value="UniProtKB-KW"/>
</dbReference>
<keyword evidence="8" id="KW-0408">Iron</keyword>
<comment type="cofactor">
    <cofactor evidence="1">
        <name>FMN</name>
        <dbReference type="ChEBI" id="CHEBI:58210"/>
    </cofactor>
</comment>
<dbReference type="Pfam" id="PF07992">
    <property type="entry name" value="Pyr_redox_2"/>
    <property type="match status" value="1"/>
</dbReference>
<dbReference type="SUPFAM" id="SSF51395">
    <property type="entry name" value="FMN-linked oxidoreductases"/>
    <property type="match status" value="1"/>
</dbReference>
<keyword evidence="7" id="KW-0560">Oxidoreductase</keyword>
<dbReference type="Gene3D" id="3.20.20.70">
    <property type="entry name" value="Aldolase class I"/>
    <property type="match status" value="1"/>
</dbReference>
<dbReference type="InterPro" id="IPR051793">
    <property type="entry name" value="NADH:flavin_oxidoreductase"/>
</dbReference>
<dbReference type="Gene3D" id="3.40.50.720">
    <property type="entry name" value="NAD(P)-binding Rossmann-like Domain"/>
    <property type="match status" value="1"/>
</dbReference>
<keyword evidence="5" id="KW-0288">FMN</keyword>
<evidence type="ECO:0000256" key="4">
    <source>
        <dbReference type="ARBA" id="ARBA00022630"/>
    </source>
</evidence>
<dbReference type="AlphaFoldDB" id="A0A366I245"/>
<keyword evidence="13" id="KW-1185">Reference proteome</keyword>
<sequence length="645" mass="71122">MAKIFDRTNIGKMKLRNRIFMSPMGTGTDPDGGFSEQSREYYEARAKGGFGLINLGATTCTTKYEPKPCNVLDSQPMVERLQRVVESCHNYGAKVSLQISAGIGRMAFSEKGNPPYAASAVPGTYFPDQLCIPLSIEQIHDIEESFGNTAMWAKAAGCDAIMVQGYGGYLIDQFMCELWNKRDDEYGGSLENRMRFPLNIIKKVKEKCGDDFPILFKYTLTHLIEGGRTIEEGLKIAKMLEEAGVSQLHVDVGCFEVWYKPIPTVYDDFGTKVDLVRQVKEVVNIPVSCDGKLDDPQVAMEAIESGKVDYISLGKQSIADPEWPNKVRKGRLDDIRYCIGCNDCLLGILRGRLVQCSVNPTVGYENFTVLKPAKEENKQDKILIIGAGIGGMETAVTAAKRGYSVTVWEKEARSGGLGNAAAAPYMKASVKNYVQYLDNQLKKHADKIHVIYNKEATFEEIKKCNPDKIVVATGATAMIPPVEGLRDNPKVGTATEYLLGNFQAEGNVLVIGAGLVGCETALDLAHKGSKITLVEMLHKIVAKDEINANNEMRLNDFLGKADIDLNLNTAVKRIEDNQAILEKDGKEFAVEFDNILVAAGMKSNNTLVDDLYDYFEEVYVIGDADHPGKIMEAVHQGYAIANNMF</sequence>
<accession>A0A366I245</accession>
<evidence type="ECO:0000313" key="13">
    <source>
        <dbReference type="Proteomes" id="UP000253490"/>
    </source>
</evidence>
<dbReference type="RefSeq" id="WP_113921496.1">
    <property type="nucleotide sequence ID" value="NZ_QNRX01000018.1"/>
</dbReference>
<dbReference type="InterPro" id="IPR013785">
    <property type="entry name" value="Aldolase_TIM"/>
</dbReference>
<evidence type="ECO:0000259" key="10">
    <source>
        <dbReference type="Pfam" id="PF00724"/>
    </source>
</evidence>
<dbReference type="GO" id="GO:0010181">
    <property type="term" value="F:FMN binding"/>
    <property type="evidence" value="ECO:0007669"/>
    <property type="project" value="InterPro"/>
</dbReference>
<protein>
    <submittedName>
        <fullName evidence="12">2-enoate reductase</fullName>
    </submittedName>
</protein>
<dbReference type="CDD" id="cd02803">
    <property type="entry name" value="OYE_like_FMN_family"/>
    <property type="match status" value="1"/>
</dbReference>
<dbReference type="PRINTS" id="PR00368">
    <property type="entry name" value="FADPNR"/>
</dbReference>
<proteinExistence type="inferred from homology"/>
<dbReference type="PANTHER" id="PTHR42917">
    <property type="entry name" value="2,4-DIENOYL-COA REDUCTASE"/>
    <property type="match status" value="1"/>
</dbReference>
<evidence type="ECO:0000256" key="2">
    <source>
        <dbReference type="ARBA" id="ARBA00001966"/>
    </source>
</evidence>
<evidence type="ECO:0000256" key="6">
    <source>
        <dbReference type="ARBA" id="ARBA00022723"/>
    </source>
</evidence>
<dbReference type="Pfam" id="PF00724">
    <property type="entry name" value="Oxidored_FMN"/>
    <property type="match status" value="1"/>
</dbReference>
<dbReference type="Gene3D" id="3.50.50.60">
    <property type="entry name" value="FAD/NAD(P)-binding domain"/>
    <property type="match status" value="1"/>
</dbReference>
<comment type="caution">
    <text evidence="12">The sequence shown here is derived from an EMBL/GenBank/DDBJ whole genome shotgun (WGS) entry which is preliminary data.</text>
</comment>
<evidence type="ECO:0000256" key="8">
    <source>
        <dbReference type="ARBA" id="ARBA00023004"/>
    </source>
</evidence>
<gene>
    <name evidence="12" type="ORF">DES36_11867</name>
</gene>
<organism evidence="12 13">
    <name type="scientific">Alkalibaculum bacchi</name>
    <dbReference type="NCBI Taxonomy" id="645887"/>
    <lineage>
        <taxon>Bacteria</taxon>
        <taxon>Bacillati</taxon>
        <taxon>Bacillota</taxon>
        <taxon>Clostridia</taxon>
        <taxon>Eubacteriales</taxon>
        <taxon>Eubacteriaceae</taxon>
        <taxon>Alkalibaculum</taxon>
    </lineage>
</organism>
<evidence type="ECO:0000256" key="7">
    <source>
        <dbReference type="ARBA" id="ARBA00023002"/>
    </source>
</evidence>
<dbReference type="InterPro" id="IPR023753">
    <property type="entry name" value="FAD/NAD-binding_dom"/>
</dbReference>
<keyword evidence="9" id="KW-0411">Iron-sulfur</keyword>
<dbReference type="EMBL" id="QNRX01000018">
    <property type="protein sequence ID" value="RBP59716.1"/>
    <property type="molecule type" value="Genomic_DNA"/>
</dbReference>
<keyword evidence="6" id="KW-0479">Metal-binding</keyword>
<evidence type="ECO:0000256" key="1">
    <source>
        <dbReference type="ARBA" id="ARBA00001917"/>
    </source>
</evidence>